<dbReference type="RefSeq" id="WP_038083818.1">
    <property type="nucleotide sequence ID" value="NZ_JHEG04000001.1"/>
</dbReference>
<dbReference type="AlphaFoldDB" id="A0A0C1RFU2"/>
<dbReference type="PANTHER" id="PTHR41791:SF1">
    <property type="entry name" value="SSL7039 PROTEIN"/>
    <property type="match status" value="1"/>
</dbReference>
<proteinExistence type="predicted"/>
<organism evidence="2">
    <name type="scientific">Tolypothrix bouteillei VB521301</name>
    <dbReference type="NCBI Taxonomy" id="1479485"/>
    <lineage>
        <taxon>Bacteria</taxon>
        <taxon>Bacillati</taxon>
        <taxon>Cyanobacteriota</taxon>
        <taxon>Cyanophyceae</taxon>
        <taxon>Nostocales</taxon>
        <taxon>Tolypothrichaceae</taxon>
        <taxon>Tolypothrix</taxon>
    </lineage>
</organism>
<accession>A0A0C1RFU2</accession>
<comment type="caution">
    <text evidence="2">The sequence shown here is derived from an EMBL/GenBank/DDBJ whole genome shotgun (WGS) entry which is preliminary data.</text>
</comment>
<dbReference type="EMBL" id="JHEG02000048">
    <property type="protein sequence ID" value="KIE10985.1"/>
    <property type="molecule type" value="Genomic_DNA"/>
</dbReference>
<dbReference type="InterPro" id="IPR014056">
    <property type="entry name" value="TypeIITA-like_toxin_pred"/>
</dbReference>
<dbReference type="STRING" id="1479485.DA73_0221385"/>
<dbReference type="OrthoDB" id="9800258at2"/>
<dbReference type="PANTHER" id="PTHR41791">
    <property type="entry name" value="SSL7039 PROTEIN"/>
    <property type="match status" value="1"/>
</dbReference>
<name>A0A0C1RFU2_9CYAN</name>
<evidence type="ECO:0000313" key="2">
    <source>
        <dbReference type="EMBL" id="KIE10985.1"/>
    </source>
</evidence>
<reference evidence="2" key="1">
    <citation type="journal article" date="2015" name="Genome Announc.">
        <title>Draft Genome Sequence of Tolypothrix boutellei Strain VB521301.</title>
        <authorList>
            <person name="Chandrababunaidu M.M."/>
            <person name="Singh D."/>
            <person name="Sen D."/>
            <person name="Bhan S."/>
            <person name="Das S."/>
            <person name="Gupta A."/>
            <person name="Adhikary S.P."/>
            <person name="Tripathy S."/>
        </authorList>
    </citation>
    <scope>NUCLEOTIDE SEQUENCE</scope>
    <source>
        <strain evidence="2">VB521301</strain>
    </source>
</reference>
<gene>
    <name evidence="2" type="ORF">DA73_0221385</name>
    <name evidence="1" type="ORF">DA73_0400017205</name>
</gene>
<sequence>MEAQPREIQDYLTSEGRSPFAEWLEALRDIQARAKIRNRLKRVESGNLGNYRSVGEGVCELKVDYGPGYRVYFGQIGTTIVLLLCGGDKSTQEQDINKAREYWKDYEKRTSTSK</sequence>
<dbReference type="NCBIfam" id="TIGR02683">
    <property type="entry name" value="upstrm_HI1419"/>
    <property type="match status" value="1"/>
</dbReference>
<evidence type="ECO:0000313" key="3">
    <source>
        <dbReference type="Proteomes" id="UP000029738"/>
    </source>
</evidence>
<reference evidence="1" key="2">
    <citation type="submission" date="2019-11" db="EMBL/GenBank/DDBJ databases">
        <title>Improved Assembly of Tolypothrix boutellei genome.</title>
        <authorList>
            <person name="Sarangi A.N."/>
            <person name="Mukherjee M."/>
            <person name="Ghosh S."/>
            <person name="Singh D."/>
            <person name="Das A."/>
            <person name="Kant S."/>
            <person name="Prusty A."/>
            <person name="Tripathy S."/>
        </authorList>
    </citation>
    <scope>NUCLEOTIDE SEQUENCE</scope>
    <source>
        <strain evidence="1">VB521301</strain>
    </source>
</reference>
<dbReference type="Proteomes" id="UP000029738">
    <property type="component" value="Unassembled WGS sequence"/>
</dbReference>
<dbReference type="PIRSF" id="PIRSF028744">
    <property type="entry name" value="Addict_mod_HI1419"/>
    <property type="match status" value="1"/>
</dbReference>
<dbReference type="EMBL" id="JHEG04000001">
    <property type="protein sequence ID" value="KAF3887029.1"/>
    <property type="molecule type" value="Genomic_DNA"/>
</dbReference>
<protein>
    <submittedName>
        <fullName evidence="2">Addiction module killer protein</fullName>
    </submittedName>
    <submittedName>
        <fullName evidence="1">Type II toxin-antitoxin system RelE/ParE family toxin</fullName>
    </submittedName>
</protein>
<keyword evidence="3" id="KW-1185">Reference proteome</keyword>
<evidence type="ECO:0000313" key="1">
    <source>
        <dbReference type="EMBL" id="KAF3887029.1"/>
    </source>
</evidence>